<feature type="region of interest" description="Disordered" evidence="7">
    <location>
        <begin position="1"/>
        <end position="23"/>
    </location>
</feature>
<accession>A0A1R1Y7I5</accession>
<evidence type="ECO:0000313" key="9">
    <source>
        <dbReference type="EMBL" id="OMJ15735.1"/>
    </source>
</evidence>
<dbReference type="NCBIfam" id="TIGR00034">
    <property type="entry name" value="aroFGH"/>
    <property type="match status" value="1"/>
</dbReference>
<dbReference type="GO" id="GO:0005737">
    <property type="term" value="C:cytoplasm"/>
    <property type="evidence" value="ECO:0007669"/>
    <property type="project" value="TreeGrafter"/>
</dbReference>
<dbReference type="GO" id="GO:0003849">
    <property type="term" value="F:3-deoxy-7-phosphoheptulonate synthase activity"/>
    <property type="evidence" value="ECO:0007669"/>
    <property type="project" value="UniProtKB-EC"/>
</dbReference>
<evidence type="ECO:0000256" key="6">
    <source>
        <dbReference type="PIRNR" id="PIRNR001361"/>
    </source>
</evidence>
<keyword evidence="4 6" id="KW-0057">Aromatic amino acid biosynthesis</keyword>
<name>A0A1R1Y7I5_9FUNG</name>
<dbReference type="InterPro" id="IPR006218">
    <property type="entry name" value="DAHP1/KDSA"/>
</dbReference>
<evidence type="ECO:0000256" key="5">
    <source>
        <dbReference type="ARBA" id="ARBA00047508"/>
    </source>
</evidence>
<evidence type="ECO:0000256" key="4">
    <source>
        <dbReference type="ARBA" id="ARBA00023141"/>
    </source>
</evidence>
<comment type="catalytic activity">
    <reaction evidence="5 6">
        <text>D-erythrose 4-phosphate + phosphoenolpyruvate + H2O = 7-phospho-2-dehydro-3-deoxy-D-arabino-heptonate + phosphate</text>
        <dbReference type="Rhea" id="RHEA:14717"/>
        <dbReference type="ChEBI" id="CHEBI:15377"/>
        <dbReference type="ChEBI" id="CHEBI:16897"/>
        <dbReference type="ChEBI" id="CHEBI:43474"/>
        <dbReference type="ChEBI" id="CHEBI:58394"/>
        <dbReference type="ChEBI" id="CHEBI:58702"/>
        <dbReference type="EC" id="2.5.1.54"/>
    </reaction>
</comment>
<dbReference type="FunFam" id="3.20.20.70:FF:000005">
    <property type="entry name" value="Phospho-2-dehydro-3-deoxyheptonate aldolase"/>
    <property type="match status" value="1"/>
</dbReference>
<dbReference type="SUPFAM" id="SSF51569">
    <property type="entry name" value="Aldolase"/>
    <property type="match status" value="1"/>
</dbReference>
<dbReference type="PIRSF" id="PIRSF001361">
    <property type="entry name" value="DAHP_synthase"/>
    <property type="match status" value="1"/>
</dbReference>
<dbReference type="EC" id="2.5.1.54" evidence="6"/>
<evidence type="ECO:0000313" key="10">
    <source>
        <dbReference type="EMBL" id="OMJ22823.1"/>
    </source>
</evidence>
<keyword evidence="2 6" id="KW-0028">Amino-acid biosynthesis</keyword>
<comment type="similarity">
    <text evidence="1 6">Belongs to the class-I DAHP synthase family.</text>
</comment>
<dbReference type="NCBIfam" id="NF009395">
    <property type="entry name" value="PRK12755.1"/>
    <property type="match status" value="1"/>
</dbReference>
<dbReference type="InterPro" id="IPR006219">
    <property type="entry name" value="DAHP_synth_1"/>
</dbReference>
<dbReference type="EMBL" id="LSSM01002157">
    <property type="protein sequence ID" value="OMJ22823.1"/>
    <property type="molecule type" value="Genomic_DNA"/>
</dbReference>
<keyword evidence="11" id="KW-1185">Reference proteome</keyword>
<evidence type="ECO:0000256" key="1">
    <source>
        <dbReference type="ARBA" id="ARBA00007985"/>
    </source>
</evidence>
<reference evidence="11" key="2">
    <citation type="submission" date="2017-01" db="EMBL/GenBank/DDBJ databases">
        <authorList>
            <person name="Wang Y."/>
            <person name="White M."/>
            <person name="Kvist S."/>
            <person name="Moncalvo J.-M."/>
        </authorList>
    </citation>
    <scope>NUCLEOTIDE SEQUENCE [LARGE SCALE GENOMIC DNA]</scope>
    <source>
        <strain evidence="11">ID-206-W2</strain>
    </source>
</reference>
<dbReference type="PANTHER" id="PTHR21225">
    <property type="entry name" value="PHOSPHO-2-DEHYDRO-3-DEOXYHEPTONATE ALDOLASE DAHP SYNTHETASE"/>
    <property type="match status" value="1"/>
</dbReference>
<dbReference type="Gene3D" id="3.20.20.70">
    <property type="entry name" value="Aldolase class I"/>
    <property type="match status" value="1"/>
</dbReference>
<protein>
    <recommendedName>
        <fullName evidence="6">Phospho-2-dehydro-3-deoxyheptonate aldolase</fullName>
        <ecNumber evidence="6">2.5.1.54</ecNumber>
    </recommendedName>
</protein>
<dbReference type="GO" id="GO:0008652">
    <property type="term" value="P:amino acid biosynthetic process"/>
    <property type="evidence" value="ECO:0007669"/>
    <property type="project" value="UniProtKB-KW"/>
</dbReference>
<evidence type="ECO:0000256" key="3">
    <source>
        <dbReference type="ARBA" id="ARBA00022679"/>
    </source>
</evidence>
<dbReference type="OrthoDB" id="4699125at2759"/>
<dbReference type="Proteomes" id="UP000187429">
    <property type="component" value="Unassembled WGS sequence"/>
</dbReference>
<reference evidence="10" key="1">
    <citation type="submission" date="2017-01" db="EMBL/GenBank/DDBJ databases">
        <authorList>
            <person name="Mah S.A."/>
            <person name="Swanson W.J."/>
            <person name="Moy G.W."/>
            <person name="Vacquier V.D."/>
        </authorList>
    </citation>
    <scope>NUCLEOTIDE SEQUENCE [LARGE SCALE GENOMIC DNA]</scope>
    <source>
        <strain evidence="10">ID-206-W2</strain>
    </source>
</reference>
<dbReference type="NCBIfam" id="NF009396">
    <property type="entry name" value="PRK12756.1"/>
    <property type="match status" value="1"/>
</dbReference>
<evidence type="ECO:0000256" key="2">
    <source>
        <dbReference type="ARBA" id="ARBA00022605"/>
    </source>
</evidence>
<dbReference type="GO" id="GO:0009073">
    <property type="term" value="P:aromatic amino acid family biosynthetic process"/>
    <property type="evidence" value="ECO:0007669"/>
    <property type="project" value="UniProtKB-KW"/>
</dbReference>
<dbReference type="AlphaFoldDB" id="A0A1R1Y7I5"/>
<comment type="caution">
    <text evidence="10">The sequence shown here is derived from an EMBL/GenBank/DDBJ whole genome shotgun (WGS) entry which is preliminary data.</text>
</comment>
<keyword evidence="3 6" id="KW-0808">Transferase</keyword>
<evidence type="ECO:0000313" key="11">
    <source>
        <dbReference type="Proteomes" id="UP000187429"/>
    </source>
</evidence>
<evidence type="ECO:0000256" key="7">
    <source>
        <dbReference type="SAM" id="MobiDB-lite"/>
    </source>
</evidence>
<evidence type="ECO:0000259" key="8">
    <source>
        <dbReference type="Pfam" id="PF00793"/>
    </source>
</evidence>
<proteinExistence type="inferred from homology"/>
<organism evidence="10 11">
    <name type="scientific">Smittium culicis</name>
    <dbReference type="NCBI Taxonomy" id="133412"/>
    <lineage>
        <taxon>Eukaryota</taxon>
        <taxon>Fungi</taxon>
        <taxon>Fungi incertae sedis</taxon>
        <taxon>Zoopagomycota</taxon>
        <taxon>Kickxellomycotina</taxon>
        <taxon>Harpellomycetes</taxon>
        <taxon>Harpellales</taxon>
        <taxon>Legeriomycetaceae</taxon>
        <taxon>Smittium</taxon>
    </lineage>
</organism>
<gene>
    <name evidence="10" type="ORF">AYI69_g5253</name>
    <name evidence="9" type="ORF">AYI69_g8098</name>
</gene>
<dbReference type="InterPro" id="IPR013785">
    <property type="entry name" value="Aldolase_TIM"/>
</dbReference>
<dbReference type="EMBL" id="LSSM01004140">
    <property type="protein sequence ID" value="OMJ15735.1"/>
    <property type="molecule type" value="Genomic_DNA"/>
</dbReference>
<feature type="compositionally biased region" description="Polar residues" evidence="7">
    <location>
        <begin position="1"/>
        <end position="20"/>
    </location>
</feature>
<dbReference type="Pfam" id="PF00793">
    <property type="entry name" value="DAHP_synth_1"/>
    <property type="match status" value="1"/>
</dbReference>
<feature type="domain" description="DAHP synthetase I/KDSA" evidence="8">
    <location>
        <begin position="63"/>
        <end position="367"/>
    </location>
</feature>
<dbReference type="PANTHER" id="PTHR21225:SF20">
    <property type="entry name" value="PHOSPHO-2-DEHYDRO-3-DEOXYHEPTONATE ALDOLASE"/>
    <property type="match status" value="1"/>
</dbReference>
<sequence>MYTPKGISSISRNESQQSMYSDRVSELKDLDDVNIARYMPLIPPQILMEDYPVTEKAAEVIIKGRLEAMDIINGRSDKLLVVVGPCSIHDPKAAIEYAQLLKEYADSAENELCIIMRVYFEKPRTTVGWKGLINDPNMDKTYKINKGLKIGREVLLSVAKVGLPAAVEFLDMISPQFIGDLISWGAIGARTTESQVHRELSSGISAPIGFKNGTDGNFDIAIDAIKSSQSSHVFLSVTKQGLTSIVETLGNKNCHLILRGGKNGPNYEEEHVNKVTSQLIAANLNPRIMIDCSHGNSSKKFERQLVVVDDICHQMSNNDSGKYIVGVMIESNLVEGRQDIPEPLGSKPMTYGQSVTDACISWNDTVAALDNLRKAVTARRNRSA</sequence>